<proteinExistence type="predicted"/>
<dbReference type="InterPro" id="IPR006048">
    <property type="entry name" value="A-amylase/branching_C"/>
</dbReference>
<dbReference type="Pfam" id="PF02806">
    <property type="entry name" value="Alpha-amylase_C"/>
    <property type="match status" value="1"/>
</dbReference>
<dbReference type="Gene3D" id="3.20.20.80">
    <property type="entry name" value="Glycosidases"/>
    <property type="match status" value="2"/>
</dbReference>
<reference evidence="2" key="1">
    <citation type="journal article" date="2023" name="Insect Mol. Biol.">
        <title>Genome sequencing provides insights into the evolution of gene families encoding plant cell wall-degrading enzymes in longhorned beetles.</title>
        <authorList>
            <person name="Shin N.R."/>
            <person name="Okamura Y."/>
            <person name="Kirsch R."/>
            <person name="Pauchet Y."/>
        </authorList>
    </citation>
    <scope>NUCLEOTIDE SEQUENCE</scope>
    <source>
        <strain evidence="2">MMC_N1</strain>
    </source>
</reference>
<dbReference type="SUPFAM" id="SSF51445">
    <property type="entry name" value="(Trans)glycosidases"/>
    <property type="match status" value="1"/>
</dbReference>
<organism evidence="2 3">
    <name type="scientific">Molorchus minor</name>
    <dbReference type="NCBI Taxonomy" id="1323400"/>
    <lineage>
        <taxon>Eukaryota</taxon>
        <taxon>Metazoa</taxon>
        <taxon>Ecdysozoa</taxon>
        <taxon>Arthropoda</taxon>
        <taxon>Hexapoda</taxon>
        <taxon>Insecta</taxon>
        <taxon>Pterygota</taxon>
        <taxon>Neoptera</taxon>
        <taxon>Endopterygota</taxon>
        <taxon>Coleoptera</taxon>
        <taxon>Polyphaga</taxon>
        <taxon>Cucujiformia</taxon>
        <taxon>Chrysomeloidea</taxon>
        <taxon>Cerambycidae</taxon>
        <taxon>Lamiinae</taxon>
        <taxon>Monochamini</taxon>
        <taxon>Molorchus</taxon>
    </lineage>
</organism>
<keyword evidence="3" id="KW-1185">Reference proteome</keyword>
<feature type="domain" description="Alpha-amylase/branching enzyme C-terminal all beta" evidence="1">
    <location>
        <begin position="261"/>
        <end position="337"/>
    </location>
</feature>
<evidence type="ECO:0000313" key="2">
    <source>
        <dbReference type="EMBL" id="KAJ8970067.1"/>
    </source>
</evidence>
<evidence type="ECO:0000313" key="3">
    <source>
        <dbReference type="Proteomes" id="UP001162164"/>
    </source>
</evidence>
<dbReference type="EMBL" id="JAPWTJ010001679">
    <property type="protein sequence ID" value="KAJ8970067.1"/>
    <property type="molecule type" value="Genomic_DNA"/>
</dbReference>
<protein>
    <recommendedName>
        <fullName evidence="1">Alpha-amylase/branching enzyme C-terminal all beta domain-containing protein</fullName>
    </recommendedName>
</protein>
<accession>A0ABQ9J011</accession>
<name>A0ABQ9J011_9CUCU</name>
<dbReference type="PANTHER" id="PTHR43651">
    <property type="entry name" value="1,4-ALPHA-GLUCAN-BRANCHING ENZYME"/>
    <property type="match status" value="1"/>
</dbReference>
<sequence length="491" mass="56575">MLANHMVHTLNKETITIAEDVSGMPGTCRPVSEGCLGFDYRDVTVGMLEKIFHVDIYWKLQNREVEIKVRDTGFHNPIVVAFVIVTHLGGYLLEIASWRWHSPDMWIKLLKHTSDENWNMGDIVCTLSNRRWMEPNIAYAESHDQALVGDKTIAFWYFASNLMCLHIYRLMDKEMYTHMSISSDSSGIIDRGIALHKLIRFITHGLGGEAYLNFIGNEFGHPEQWNLVDDETLKYKFLNNWDAAMNHTESKYGWLSSNPGYVSMKHEGDKIIAFERAGLLFVFNFHPWQSFADYRIGIEDPGRVQNHDKQFGGFDRIDTSVKFFTVPEGYSGRRNYVQNQEVEVDICCKLQVSGYIHIEGVLTMCPIFNMVILQKTQKKTYSKLGENGKSSKQLNLTIGHIVRTPYRYMYFHRFSGRTCEPHEVGVTHLGGYLLEIASVYSLSDNDTFSQSYGELLTKGFDQYNKLPVDIKWSKSLAFFKKKALEHAKNMI</sequence>
<dbReference type="Gene3D" id="2.60.40.1180">
    <property type="entry name" value="Golgi alpha-mannosidase II"/>
    <property type="match status" value="1"/>
</dbReference>
<dbReference type="InterPro" id="IPR013780">
    <property type="entry name" value="Glyco_hydro_b"/>
</dbReference>
<comment type="caution">
    <text evidence="2">The sequence shown here is derived from an EMBL/GenBank/DDBJ whole genome shotgun (WGS) entry which is preliminary data.</text>
</comment>
<dbReference type="Proteomes" id="UP001162164">
    <property type="component" value="Unassembled WGS sequence"/>
</dbReference>
<dbReference type="PANTHER" id="PTHR43651:SF3">
    <property type="entry name" value="1,4-ALPHA-GLUCAN-BRANCHING ENZYME"/>
    <property type="match status" value="1"/>
</dbReference>
<dbReference type="SUPFAM" id="SSF51011">
    <property type="entry name" value="Glycosyl hydrolase domain"/>
    <property type="match status" value="1"/>
</dbReference>
<evidence type="ECO:0000259" key="1">
    <source>
        <dbReference type="Pfam" id="PF02806"/>
    </source>
</evidence>
<gene>
    <name evidence="2" type="ORF">NQ317_008240</name>
</gene>
<dbReference type="InterPro" id="IPR017853">
    <property type="entry name" value="GH"/>
</dbReference>